<feature type="domain" description="FecR protein" evidence="2">
    <location>
        <begin position="185"/>
        <end position="280"/>
    </location>
</feature>
<evidence type="ECO:0000313" key="5">
    <source>
        <dbReference type="Proteomes" id="UP001378956"/>
    </source>
</evidence>
<dbReference type="Pfam" id="PF04773">
    <property type="entry name" value="FecR"/>
    <property type="match status" value="1"/>
</dbReference>
<dbReference type="InterPro" id="IPR012373">
    <property type="entry name" value="Ferrdict_sens_TM"/>
</dbReference>
<feature type="domain" description="Protein FecR C-terminal" evidence="3">
    <location>
        <begin position="321"/>
        <end position="389"/>
    </location>
</feature>
<reference evidence="4 5" key="1">
    <citation type="submission" date="2024-03" db="EMBL/GenBank/DDBJ databases">
        <title>Sequence of Lycoming College Course Isolates.</title>
        <authorList>
            <person name="Plotts O."/>
            <person name="Newman J."/>
        </authorList>
    </citation>
    <scope>NUCLEOTIDE SEQUENCE [LARGE SCALE GENOMIC DNA]</scope>
    <source>
        <strain evidence="4 5">CJB-3</strain>
    </source>
</reference>
<dbReference type="EMBL" id="JBBEUB010000001">
    <property type="protein sequence ID" value="MEJ2901944.1"/>
    <property type="molecule type" value="Genomic_DNA"/>
</dbReference>
<evidence type="ECO:0000259" key="2">
    <source>
        <dbReference type="Pfam" id="PF04773"/>
    </source>
</evidence>
<dbReference type="Gene3D" id="2.60.120.1440">
    <property type="match status" value="1"/>
</dbReference>
<name>A0ABU8NJA0_9SPHI</name>
<feature type="transmembrane region" description="Helical" evidence="1">
    <location>
        <begin position="94"/>
        <end position="112"/>
    </location>
</feature>
<dbReference type="PANTHER" id="PTHR30273">
    <property type="entry name" value="PERIPLASMIC SIGNAL SENSOR AND SIGMA FACTOR ACTIVATOR FECR-RELATED"/>
    <property type="match status" value="1"/>
</dbReference>
<protein>
    <submittedName>
        <fullName evidence="4">FecR domain-containing protein</fullName>
    </submittedName>
</protein>
<organism evidence="4 5">
    <name type="scientific">Pedobacter panaciterrae</name>
    <dbReference type="NCBI Taxonomy" id="363849"/>
    <lineage>
        <taxon>Bacteria</taxon>
        <taxon>Pseudomonadati</taxon>
        <taxon>Bacteroidota</taxon>
        <taxon>Sphingobacteriia</taxon>
        <taxon>Sphingobacteriales</taxon>
        <taxon>Sphingobacteriaceae</taxon>
        <taxon>Pedobacter</taxon>
    </lineage>
</organism>
<dbReference type="Proteomes" id="UP001378956">
    <property type="component" value="Unassembled WGS sequence"/>
</dbReference>
<dbReference type="PANTHER" id="PTHR30273:SF2">
    <property type="entry name" value="PROTEIN FECR"/>
    <property type="match status" value="1"/>
</dbReference>
<keyword evidence="1" id="KW-1133">Transmembrane helix</keyword>
<dbReference type="RefSeq" id="WP_337715752.1">
    <property type="nucleotide sequence ID" value="NZ_JBBEUB010000001.1"/>
</dbReference>
<keyword evidence="5" id="KW-1185">Reference proteome</keyword>
<dbReference type="Gene3D" id="3.55.50.30">
    <property type="match status" value="1"/>
</dbReference>
<evidence type="ECO:0000256" key="1">
    <source>
        <dbReference type="SAM" id="Phobius"/>
    </source>
</evidence>
<proteinExistence type="predicted"/>
<evidence type="ECO:0000313" key="4">
    <source>
        <dbReference type="EMBL" id="MEJ2901944.1"/>
    </source>
</evidence>
<dbReference type="Pfam" id="PF16344">
    <property type="entry name" value="FecR_C"/>
    <property type="match status" value="1"/>
</dbReference>
<dbReference type="InterPro" id="IPR032508">
    <property type="entry name" value="FecR_C"/>
</dbReference>
<accession>A0ABU8NJA0</accession>
<sequence length="391" mass="43619">MNNEIIHLFTRYLNNQCSKTELERVFKLIEEGSNKSEWDFVLAEEASRLVGSDHRAEMSLDEITRLYGKIQDSISEEGHKIVVLRDRNLYWRKFAAAAIILITLSVGTFYYSSRLDTKSDKLVHDVAPGGNKAVLTLANGKKIVLTDAKNGALPPQSGVTVTKLADGKIVYTLEPGKVANAAPNTIETPRGGQYQVVLPDGSKVFLNAASSLTYPISFVALRERRVELKGEAYFEVAKDKSHPFIVKTQNQEIKVLGTHFNINSYADEPLTKTTLVEGSVLVKASGIQQILKPGSQAINGYDGLRIVEANMDEVLAWKNGYFMFDSESIESVMRKISRWYNIDVAFKGNVSKDKFGGTVSRFANVSQVLRKLEYTNKVHFIIEEGRITVTK</sequence>
<keyword evidence="1" id="KW-0812">Transmembrane</keyword>
<gene>
    <name evidence="4" type="ORF">WAE58_05895</name>
</gene>
<evidence type="ECO:0000259" key="3">
    <source>
        <dbReference type="Pfam" id="PF16344"/>
    </source>
</evidence>
<dbReference type="InterPro" id="IPR006860">
    <property type="entry name" value="FecR"/>
</dbReference>
<keyword evidence="1" id="KW-0472">Membrane</keyword>
<comment type="caution">
    <text evidence="4">The sequence shown here is derived from an EMBL/GenBank/DDBJ whole genome shotgun (WGS) entry which is preliminary data.</text>
</comment>